<name>A0A1L7ALD2_9PROT</name>
<organism evidence="2 3">
    <name type="scientific">Roseomonas gilardii</name>
    <dbReference type="NCBI Taxonomy" id="257708"/>
    <lineage>
        <taxon>Bacteria</taxon>
        <taxon>Pseudomonadati</taxon>
        <taxon>Pseudomonadota</taxon>
        <taxon>Alphaproteobacteria</taxon>
        <taxon>Acetobacterales</taxon>
        <taxon>Roseomonadaceae</taxon>
        <taxon>Roseomonas</taxon>
    </lineage>
</organism>
<dbReference type="KEGG" id="rgi:RGI145_19825"/>
<dbReference type="AlphaFoldDB" id="A0A1L7ALD2"/>
<accession>A0A1L7ALD2</accession>
<feature type="transmembrane region" description="Helical" evidence="1">
    <location>
        <begin position="12"/>
        <end position="38"/>
    </location>
</feature>
<dbReference type="Proteomes" id="UP000185494">
    <property type="component" value="Chromosome 2"/>
</dbReference>
<reference evidence="2 3" key="1">
    <citation type="submission" date="2016-05" db="EMBL/GenBank/DDBJ databases">
        <title>Complete Genome and Methylome Analysis of Psychrotrophic Bacterial Isolates from Antarctic Lake Untersee.</title>
        <authorList>
            <person name="Fomenkov A."/>
            <person name="Akimov V.N."/>
            <person name="Vasilyeva L.V."/>
            <person name="Andersen D."/>
            <person name="Vincze T."/>
            <person name="Roberts R.J."/>
        </authorList>
    </citation>
    <scope>NUCLEOTIDE SEQUENCE [LARGE SCALE GENOMIC DNA]</scope>
    <source>
        <strain evidence="2 3">U14-5</strain>
    </source>
</reference>
<dbReference type="RefSeq" id="WP_075800303.1">
    <property type="nucleotide sequence ID" value="NZ_CP015584.1"/>
</dbReference>
<keyword evidence="1" id="KW-0812">Transmembrane</keyword>
<feature type="transmembrane region" description="Helical" evidence="1">
    <location>
        <begin position="50"/>
        <end position="72"/>
    </location>
</feature>
<keyword evidence="1" id="KW-0472">Membrane</keyword>
<feature type="transmembrane region" description="Helical" evidence="1">
    <location>
        <begin position="93"/>
        <end position="114"/>
    </location>
</feature>
<gene>
    <name evidence="2" type="ORF">RGI145_19825</name>
</gene>
<sequence>MSASGRRSGLLLLGGFAVWGSAFVALYGGVSLGCAWGWDEEPLGPFSLLRGVLLLILAAHLLVLALLLWWCWRSVAPGSGRGVRGGPSPWPSPWRFLGLASLAATGAALVATLWTGLPVLGLSVCA</sequence>
<evidence type="ECO:0000313" key="2">
    <source>
        <dbReference type="EMBL" id="APT59592.1"/>
    </source>
</evidence>
<keyword evidence="1" id="KW-1133">Transmembrane helix</keyword>
<evidence type="ECO:0000256" key="1">
    <source>
        <dbReference type="SAM" id="Phobius"/>
    </source>
</evidence>
<dbReference type="PROSITE" id="PS51257">
    <property type="entry name" value="PROKAR_LIPOPROTEIN"/>
    <property type="match status" value="1"/>
</dbReference>
<protein>
    <submittedName>
        <fullName evidence="2">Uncharacterized protein</fullName>
    </submittedName>
</protein>
<proteinExistence type="predicted"/>
<dbReference type="STRING" id="257708.RGI145_19825"/>
<dbReference type="EMBL" id="CP015584">
    <property type="protein sequence ID" value="APT59592.1"/>
    <property type="molecule type" value="Genomic_DNA"/>
</dbReference>
<evidence type="ECO:0000313" key="3">
    <source>
        <dbReference type="Proteomes" id="UP000185494"/>
    </source>
</evidence>